<comment type="caution">
    <text evidence="1">The sequence shown here is derived from an EMBL/GenBank/DDBJ whole genome shotgun (WGS) entry which is preliminary data.</text>
</comment>
<sequence length="128" mass="14878">EGENRINKAIGGPKKTFLQLFEGLNERTQNQTTQDLIQSLFAGPLKMLRDHAGPLALQTCYKQMQLSLFYSTEVMQRPHEVDSWRMINSFENDRARVSMRWVISLITKRSLTVHHILIMSTLCTRSFH</sequence>
<gene>
    <name evidence="1" type="ORF">DFH08DRAFT_649662</name>
</gene>
<reference evidence="1" key="1">
    <citation type="submission" date="2023-03" db="EMBL/GenBank/DDBJ databases">
        <title>Massive genome expansion in bonnet fungi (Mycena s.s.) driven by repeated elements and novel gene families across ecological guilds.</title>
        <authorList>
            <consortium name="Lawrence Berkeley National Laboratory"/>
            <person name="Harder C.B."/>
            <person name="Miyauchi S."/>
            <person name="Viragh M."/>
            <person name="Kuo A."/>
            <person name="Thoen E."/>
            <person name="Andreopoulos B."/>
            <person name="Lu D."/>
            <person name="Skrede I."/>
            <person name="Drula E."/>
            <person name="Henrissat B."/>
            <person name="Morin E."/>
            <person name="Kohler A."/>
            <person name="Barry K."/>
            <person name="LaButti K."/>
            <person name="Morin E."/>
            <person name="Salamov A."/>
            <person name="Lipzen A."/>
            <person name="Mereny Z."/>
            <person name="Hegedus B."/>
            <person name="Baldrian P."/>
            <person name="Stursova M."/>
            <person name="Weitz H."/>
            <person name="Taylor A."/>
            <person name="Grigoriev I.V."/>
            <person name="Nagy L.G."/>
            <person name="Martin F."/>
            <person name="Kauserud H."/>
        </authorList>
    </citation>
    <scope>NUCLEOTIDE SEQUENCE</scope>
    <source>
        <strain evidence="1">CBHHK002</strain>
    </source>
</reference>
<accession>A0AAD7E7H3</accession>
<evidence type="ECO:0000313" key="2">
    <source>
        <dbReference type="Proteomes" id="UP001218218"/>
    </source>
</evidence>
<dbReference type="Proteomes" id="UP001218218">
    <property type="component" value="Unassembled WGS sequence"/>
</dbReference>
<name>A0AAD7E7H3_9AGAR</name>
<organism evidence="1 2">
    <name type="scientific">Mycena albidolilacea</name>
    <dbReference type="NCBI Taxonomy" id="1033008"/>
    <lineage>
        <taxon>Eukaryota</taxon>
        <taxon>Fungi</taxon>
        <taxon>Dikarya</taxon>
        <taxon>Basidiomycota</taxon>
        <taxon>Agaricomycotina</taxon>
        <taxon>Agaricomycetes</taxon>
        <taxon>Agaricomycetidae</taxon>
        <taxon>Agaricales</taxon>
        <taxon>Marasmiineae</taxon>
        <taxon>Mycenaceae</taxon>
        <taxon>Mycena</taxon>
    </lineage>
</organism>
<protein>
    <submittedName>
        <fullName evidence="1">Uncharacterized protein</fullName>
    </submittedName>
</protein>
<evidence type="ECO:0000313" key="1">
    <source>
        <dbReference type="EMBL" id="KAJ7301095.1"/>
    </source>
</evidence>
<feature type="non-terminal residue" evidence="1">
    <location>
        <position position="128"/>
    </location>
</feature>
<keyword evidence="2" id="KW-1185">Reference proteome</keyword>
<proteinExistence type="predicted"/>
<dbReference type="AlphaFoldDB" id="A0AAD7E7H3"/>
<dbReference type="EMBL" id="JARIHO010000144">
    <property type="protein sequence ID" value="KAJ7301095.1"/>
    <property type="molecule type" value="Genomic_DNA"/>
</dbReference>
<feature type="non-terminal residue" evidence="1">
    <location>
        <position position="1"/>
    </location>
</feature>